<dbReference type="InterPro" id="IPR058063">
    <property type="entry name" value="FFLEE_fam"/>
</dbReference>
<dbReference type="EMBL" id="BMZC01000001">
    <property type="protein sequence ID" value="GGZ47241.1"/>
    <property type="molecule type" value="Genomic_DNA"/>
</dbReference>
<dbReference type="Pfam" id="PF26621">
    <property type="entry name" value="DUF8198"/>
    <property type="match status" value="1"/>
</dbReference>
<accession>A0A8H9I8M3</accession>
<name>A0A8H9I8M3_9ALTE</name>
<dbReference type="RefSeq" id="WP_191865031.1">
    <property type="nucleotide sequence ID" value="NZ_BMZC01000001.1"/>
</dbReference>
<feature type="domain" description="DUF8198" evidence="1">
    <location>
        <begin position="19"/>
        <end position="236"/>
    </location>
</feature>
<evidence type="ECO:0000259" key="1">
    <source>
        <dbReference type="Pfam" id="PF26621"/>
    </source>
</evidence>
<sequence length="267" mass="29944">MIDLVAQVSRHLHRVHALQEMATKAKLLPLVQGVQRWQTLRMQATHEGHINDSRTAPALAFFVEQIYGPQDFSQRDADIQRVVPKMHKYMPSQALRSLESALRLHALSYELDYALALALKSIAQAADTLCAKTSIVINSQTYAAAYCKDNNANLRQEQISLLIELGENLSQAVAIKGVAMMLSLSKHPARMKGLQALHLFLHDGYKAFKKIPNSQRFMDDIVSKEARLVAILFNKQFSEQVFSQQVFSQQGINPLPCLPSIEIPIEA</sequence>
<dbReference type="Proteomes" id="UP000622604">
    <property type="component" value="Unassembled WGS sequence"/>
</dbReference>
<protein>
    <recommendedName>
        <fullName evidence="1">DUF8198 domain-containing protein</fullName>
    </recommendedName>
</protein>
<organism evidence="2 3">
    <name type="scientific">Paraglaciecola chathamensis</name>
    <dbReference type="NCBI Taxonomy" id="368405"/>
    <lineage>
        <taxon>Bacteria</taxon>
        <taxon>Pseudomonadati</taxon>
        <taxon>Pseudomonadota</taxon>
        <taxon>Gammaproteobacteria</taxon>
        <taxon>Alteromonadales</taxon>
        <taxon>Alteromonadaceae</taxon>
        <taxon>Paraglaciecola</taxon>
    </lineage>
</organism>
<proteinExistence type="predicted"/>
<dbReference type="NCBIfam" id="NF047641">
    <property type="entry name" value="FFLEE_fam"/>
    <property type="match status" value="1"/>
</dbReference>
<evidence type="ECO:0000313" key="2">
    <source>
        <dbReference type="EMBL" id="GGZ47241.1"/>
    </source>
</evidence>
<reference evidence="2" key="2">
    <citation type="submission" date="2020-09" db="EMBL/GenBank/DDBJ databases">
        <authorList>
            <person name="Sun Q."/>
            <person name="Kim S."/>
        </authorList>
    </citation>
    <scope>NUCLEOTIDE SEQUENCE</scope>
    <source>
        <strain evidence="2">KCTC 32337</strain>
    </source>
</reference>
<dbReference type="AlphaFoldDB" id="A0A8H9I8M3"/>
<reference evidence="2" key="1">
    <citation type="journal article" date="2014" name="Int. J. Syst. Evol. Microbiol.">
        <title>Complete genome sequence of Corynebacterium casei LMG S-19264T (=DSM 44701T), isolated from a smear-ripened cheese.</title>
        <authorList>
            <consortium name="US DOE Joint Genome Institute (JGI-PGF)"/>
            <person name="Walter F."/>
            <person name="Albersmeier A."/>
            <person name="Kalinowski J."/>
            <person name="Ruckert C."/>
        </authorList>
    </citation>
    <scope>NUCLEOTIDE SEQUENCE</scope>
    <source>
        <strain evidence="2">KCTC 32337</strain>
    </source>
</reference>
<dbReference type="InterPro" id="IPR058511">
    <property type="entry name" value="DUF8198"/>
</dbReference>
<comment type="caution">
    <text evidence="2">The sequence shown here is derived from an EMBL/GenBank/DDBJ whole genome shotgun (WGS) entry which is preliminary data.</text>
</comment>
<gene>
    <name evidence="2" type="ORF">GCM10011274_01090</name>
</gene>
<evidence type="ECO:0000313" key="3">
    <source>
        <dbReference type="Proteomes" id="UP000622604"/>
    </source>
</evidence>